<evidence type="ECO:0000313" key="3">
    <source>
        <dbReference type="Proteomes" id="UP000070444"/>
    </source>
</evidence>
<dbReference type="Proteomes" id="UP000070444">
    <property type="component" value="Unassembled WGS sequence"/>
</dbReference>
<evidence type="ECO:0000313" key="2">
    <source>
        <dbReference type="EMBL" id="KXN68091.1"/>
    </source>
</evidence>
<organism evidence="2 3">
    <name type="scientific">Conidiobolus coronatus (strain ATCC 28846 / CBS 209.66 / NRRL 28638)</name>
    <name type="common">Delacroixia coronata</name>
    <dbReference type="NCBI Taxonomy" id="796925"/>
    <lineage>
        <taxon>Eukaryota</taxon>
        <taxon>Fungi</taxon>
        <taxon>Fungi incertae sedis</taxon>
        <taxon>Zoopagomycota</taxon>
        <taxon>Entomophthoromycotina</taxon>
        <taxon>Entomophthoromycetes</taxon>
        <taxon>Entomophthorales</taxon>
        <taxon>Ancylistaceae</taxon>
        <taxon>Conidiobolus</taxon>
    </lineage>
</organism>
<proteinExistence type="predicted"/>
<name>A0A137NZK5_CONC2</name>
<sequence length="76" mass="9089">MAKKSFYNNRRGYNPNEHRPKSIQKFKNKNEKPKLVDEDKKEDMLKLILQSKLSNNTVLTFQHKNKIKMDIKSLNL</sequence>
<feature type="region of interest" description="Disordered" evidence="1">
    <location>
        <begin position="1"/>
        <end position="30"/>
    </location>
</feature>
<reference evidence="2 3" key="1">
    <citation type="journal article" date="2015" name="Genome Biol. Evol.">
        <title>Phylogenomic analyses indicate that early fungi evolved digesting cell walls of algal ancestors of land plants.</title>
        <authorList>
            <person name="Chang Y."/>
            <person name="Wang S."/>
            <person name="Sekimoto S."/>
            <person name="Aerts A.L."/>
            <person name="Choi C."/>
            <person name="Clum A."/>
            <person name="LaButti K.M."/>
            <person name="Lindquist E.A."/>
            <person name="Yee Ngan C."/>
            <person name="Ohm R.A."/>
            <person name="Salamov A.A."/>
            <person name="Grigoriev I.V."/>
            <person name="Spatafora J.W."/>
            <person name="Berbee M.L."/>
        </authorList>
    </citation>
    <scope>NUCLEOTIDE SEQUENCE [LARGE SCALE GENOMIC DNA]</scope>
    <source>
        <strain evidence="2 3">NRRL 28638</strain>
    </source>
</reference>
<protein>
    <submittedName>
        <fullName evidence="2">Uncharacterized protein</fullName>
    </submittedName>
</protein>
<dbReference type="AlphaFoldDB" id="A0A137NZK5"/>
<accession>A0A137NZK5</accession>
<evidence type="ECO:0000256" key="1">
    <source>
        <dbReference type="SAM" id="MobiDB-lite"/>
    </source>
</evidence>
<dbReference type="EMBL" id="KQ964596">
    <property type="protein sequence ID" value="KXN68091.1"/>
    <property type="molecule type" value="Genomic_DNA"/>
</dbReference>
<gene>
    <name evidence="2" type="ORF">CONCODRAFT_9731</name>
</gene>
<keyword evidence="3" id="KW-1185">Reference proteome</keyword>